<evidence type="ECO:0000313" key="3">
    <source>
        <dbReference type="Proteomes" id="UP000704712"/>
    </source>
</evidence>
<dbReference type="AlphaFoldDB" id="A0A8S9UJB7"/>
<feature type="region of interest" description="Disordered" evidence="1">
    <location>
        <begin position="45"/>
        <end position="134"/>
    </location>
</feature>
<dbReference type="EMBL" id="JAACNO010001560">
    <property type="protein sequence ID" value="KAF4139229.1"/>
    <property type="molecule type" value="Genomic_DNA"/>
</dbReference>
<evidence type="ECO:0000256" key="1">
    <source>
        <dbReference type="SAM" id="MobiDB-lite"/>
    </source>
</evidence>
<feature type="compositionally biased region" description="Basic residues" evidence="1">
    <location>
        <begin position="45"/>
        <end position="54"/>
    </location>
</feature>
<comment type="caution">
    <text evidence="2">The sequence shown here is derived from an EMBL/GenBank/DDBJ whole genome shotgun (WGS) entry which is preliminary data.</text>
</comment>
<proteinExistence type="predicted"/>
<feature type="compositionally biased region" description="Acidic residues" evidence="1">
    <location>
        <begin position="79"/>
        <end position="89"/>
    </location>
</feature>
<reference evidence="2" key="1">
    <citation type="submission" date="2020-03" db="EMBL/GenBank/DDBJ databases">
        <title>Hybrid Assembly of Korean Phytophthora infestans isolates.</title>
        <authorList>
            <person name="Prokchorchik M."/>
            <person name="Lee Y."/>
            <person name="Seo J."/>
            <person name="Cho J.-H."/>
            <person name="Park Y.-E."/>
            <person name="Jang D.-C."/>
            <person name="Im J.-S."/>
            <person name="Choi J.-G."/>
            <person name="Park H.-J."/>
            <person name="Lee G.-B."/>
            <person name="Lee Y.-G."/>
            <person name="Hong S.-Y."/>
            <person name="Cho K."/>
            <person name="Sohn K.H."/>
        </authorList>
    </citation>
    <scope>NUCLEOTIDE SEQUENCE</scope>
    <source>
        <strain evidence="2">KR_2_A2</strain>
    </source>
</reference>
<organism evidence="2 3">
    <name type="scientific">Phytophthora infestans</name>
    <name type="common">Potato late blight agent</name>
    <name type="synonym">Botrytis infestans</name>
    <dbReference type="NCBI Taxonomy" id="4787"/>
    <lineage>
        <taxon>Eukaryota</taxon>
        <taxon>Sar</taxon>
        <taxon>Stramenopiles</taxon>
        <taxon>Oomycota</taxon>
        <taxon>Peronosporomycetes</taxon>
        <taxon>Peronosporales</taxon>
        <taxon>Peronosporaceae</taxon>
        <taxon>Phytophthora</taxon>
    </lineage>
</organism>
<protein>
    <recommendedName>
        <fullName evidence="4">C2H2-type domain-containing protein</fullName>
    </recommendedName>
</protein>
<accession>A0A8S9UJB7</accession>
<gene>
    <name evidence="2" type="ORF">GN958_ATG11589</name>
</gene>
<name>A0A8S9UJB7_PHYIN</name>
<sequence length="134" mass="15568">MDAYFVRRELSKHRKTCKVEEDYQCPYCDYSQHKKNTVIKHISRYHRSEHRARKDRLGQQARSRSNSEDEIASTHSCEGLEDESKEDEVMERSIERMDIAPSEDSERSEETSESEVSEASGLDDDSDASDVSEE</sequence>
<evidence type="ECO:0000313" key="2">
    <source>
        <dbReference type="EMBL" id="KAF4139229.1"/>
    </source>
</evidence>
<evidence type="ECO:0008006" key="4">
    <source>
        <dbReference type="Google" id="ProtNLM"/>
    </source>
</evidence>
<feature type="compositionally biased region" description="Basic and acidic residues" evidence="1">
    <location>
        <begin position="90"/>
        <end position="110"/>
    </location>
</feature>
<dbReference type="Proteomes" id="UP000704712">
    <property type="component" value="Unassembled WGS sequence"/>
</dbReference>
<feature type="compositionally biased region" description="Acidic residues" evidence="1">
    <location>
        <begin position="111"/>
        <end position="134"/>
    </location>
</feature>